<proteinExistence type="inferred from homology"/>
<reference evidence="2 3" key="1">
    <citation type="submission" date="2023-03" db="EMBL/GenBank/DDBJ databases">
        <title>Bacillus Genome Sequencing.</title>
        <authorList>
            <person name="Dunlap C."/>
        </authorList>
    </citation>
    <scope>NUCLEOTIDE SEQUENCE [LARGE SCALE GENOMIC DNA]</scope>
    <source>
        <strain evidence="2 3">B-14544</strain>
    </source>
</reference>
<name>A0ABU6NDA3_9BACI</name>
<evidence type="ECO:0000313" key="3">
    <source>
        <dbReference type="Proteomes" id="UP001330749"/>
    </source>
</evidence>
<dbReference type="Pfam" id="PF10676">
    <property type="entry name" value="gerPA"/>
    <property type="match status" value="1"/>
</dbReference>
<dbReference type="PANTHER" id="PTHR37808">
    <property type="entry name" value="SPORE GERMINATION PROTEIN-LIKE PROTEIN YDZR-RELATED"/>
    <property type="match status" value="1"/>
</dbReference>
<accession>A0ABU6NDA3</accession>
<keyword evidence="3" id="KW-1185">Reference proteome</keyword>
<sequence>MFPIICGPITINNITGNGDVQFGNSLFNSPKVASKTPAGSGGFNTGAFILTNTVASATNFIDPNVIDQPLTGNA</sequence>
<gene>
    <name evidence="2" type="ORF">P4447_17505</name>
</gene>
<evidence type="ECO:0000256" key="1">
    <source>
        <dbReference type="ARBA" id="ARBA00008103"/>
    </source>
</evidence>
<comment type="similarity">
    <text evidence="1">Belongs to the GerPA/GerPF family.</text>
</comment>
<dbReference type="PANTHER" id="PTHR37808:SF1">
    <property type="entry name" value="SPORE GERMINATION PROTEIN-LIKE PROTEIN YDZR"/>
    <property type="match status" value="1"/>
</dbReference>
<dbReference type="EMBL" id="JARMQG010000287">
    <property type="protein sequence ID" value="MED3564216.1"/>
    <property type="molecule type" value="Genomic_DNA"/>
</dbReference>
<dbReference type="RefSeq" id="WP_327969335.1">
    <property type="nucleotide sequence ID" value="NZ_JARMQG010000287.1"/>
</dbReference>
<evidence type="ECO:0000313" key="2">
    <source>
        <dbReference type="EMBL" id="MED3564216.1"/>
    </source>
</evidence>
<protein>
    <submittedName>
        <fullName evidence="2">Spore germination protein</fullName>
    </submittedName>
</protein>
<comment type="caution">
    <text evidence="2">The sequence shown here is derived from an EMBL/GenBank/DDBJ whole genome shotgun (WGS) entry which is preliminary data.</text>
</comment>
<dbReference type="Proteomes" id="UP001330749">
    <property type="component" value="Unassembled WGS sequence"/>
</dbReference>
<dbReference type="InterPro" id="IPR019618">
    <property type="entry name" value="Spore_germination_GerPA"/>
</dbReference>
<organism evidence="2 3">
    <name type="scientific">Bacillus xiapuensis</name>
    <dbReference type="NCBI Taxonomy" id="2014075"/>
    <lineage>
        <taxon>Bacteria</taxon>
        <taxon>Bacillati</taxon>
        <taxon>Bacillota</taxon>
        <taxon>Bacilli</taxon>
        <taxon>Bacillales</taxon>
        <taxon>Bacillaceae</taxon>
        <taxon>Bacillus</taxon>
    </lineage>
</organism>